<evidence type="ECO:0000313" key="9">
    <source>
        <dbReference type="Proteomes" id="UP001165135"/>
    </source>
</evidence>
<name>A0A9W6RGM4_9ACTN</name>
<dbReference type="AlphaFoldDB" id="A0A9W6RGM4"/>
<evidence type="ECO:0000256" key="4">
    <source>
        <dbReference type="ARBA" id="ARBA00022989"/>
    </source>
</evidence>
<dbReference type="EMBL" id="BSTJ01000002">
    <property type="protein sequence ID" value="GLY73712.1"/>
    <property type="molecule type" value="Genomic_DNA"/>
</dbReference>
<keyword evidence="4 6" id="KW-1133">Transmembrane helix</keyword>
<feature type="transmembrane region" description="Helical" evidence="6">
    <location>
        <begin position="287"/>
        <end position="303"/>
    </location>
</feature>
<organism evidence="8 9">
    <name type="scientific">Actinoallomurus iriomotensis</name>
    <dbReference type="NCBI Taxonomy" id="478107"/>
    <lineage>
        <taxon>Bacteria</taxon>
        <taxon>Bacillati</taxon>
        <taxon>Actinomycetota</taxon>
        <taxon>Actinomycetes</taxon>
        <taxon>Streptosporangiales</taxon>
        <taxon>Thermomonosporaceae</taxon>
        <taxon>Actinoallomurus</taxon>
    </lineage>
</organism>
<feature type="transmembrane region" description="Helical" evidence="6">
    <location>
        <begin position="167"/>
        <end position="186"/>
    </location>
</feature>
<evidence type="ECO:0000256" key="6">
    <source>
        <dbReference type="SAM" id="Phobius"/>
    </source>
</evidence>
<feature type="transmembrane region" description="Helical" evidence="6">
    <location>
        <begin position="83"/>
        <end position="104"/>
    </location>
</feature>
<evidence type="ECO:0000256" key="3">
    <source>
        <dbReference type="ARBA" id="ARBA00022692"/>
    </source>
</evidence>
<evidence type="ECO:0000256" key="2">
    <source>
        <dbReference type="ARBA" id="ARBA00007362"/>
    </source>
</evidence>
<evidence type="ECO:0000313" key="8">
    <source>
        <dbReference type="EMBL" id="GLY73712.1"/>
    </source>
</evidence>
<comment type="subcellular location">
    <subcellularLocation>
        <location evidence="1">Membrane</location>
        <topology evidence="1">Multi-pass membrane protein</topology>
    </subcellularLocation>
</comment>
<dbReference type="Gene3D" id="1.10.3730.20">
    <property type="match status" value="1"/>
</dbReference>
<feature type="transmembrane region" description="Helical" evidence="6">
    <location>
        <begin position="21"/>
        <end position="44"/>
    </location>
</feature>
<feature type="transmembrane region" description="Helical" evidence="6">
    <location>
        <begin position="110"/>
        <end position="130"/>
    </location>
</feature>
<keyword evidence="3 6" id="KW-0812">Transmembrane</keyword>
<dbReference type="InterPro" id="IPR037185">
    <property type="entry name" value="EmrE-like"/>
</dbReference>
<dbReference type="PANTHER" id="PTHR32322:SF9">
    <property type="entry name" value="AMINO-ACID METABOLITE EFFLUX PUMP-RELATED"/>
    <property type="match status" value="1"/>
</dbReference>
<dbReference type="InterPro" id="IPR000620">
    <property type="entry name" value="EamA_dom"/>
</dbReference>
<evidence type="ECO:0000256" key="1">
    <source>
        <dbReference type="ARBA" id="ARBA00004141"/>
    </source>
</evidence>
<feature type="domain" description="EamA" evidence="7">
    <location>
        <begin position="168"/>
        <end position="302"/>
    </location>
</feature>
<sequence length="304" mass="31459">MIELRRTRAARRTAGDGAGPRWIPGFALLSLVWGASFALIKIAVDAGVAPMWVALWRCFFGAVALGAVCAVQRPAQPRDRATWAHALVVALLFNAVPFALFSYGETRVSSVLAGVWNATTPLTTLVFVLALMPGERPTVRRVLGLLTGFGGVLVVLGVWHGLRGGTISGDLACLGATTCYGAAFAYTRRYFSGRGDAAPALALTQVLCATVELALVTPLLAGPPSWPGVRAGVALVVLGAAGTGLAYIINLSVIRAAGTTVAASVTYVTPVWSTLLGAWLLGEPPGWNTLVGGALVLAGVVVSR</sequence>
<feature type="transmembrane region" description="Helical" evidence="6">
    <location>
        <begin position="261"/>
        <end position="281"/>
    </location>
</feature>
<gene>
    <name evidence="8" type="ORF">Airi01_019790</name>
</gene>
<feature type="transmembrane region" description="Helical" evidence="6">
    <location>
        <begin position="50"/>
        <end position="71"/>
    </location>
</feature>
<dbReference type="PANTHER" id="PTHR32322">
    <property type="entry name" value="INNER MEMBRANE TRANSPORTER"/>
    <property type="match status" value="1"/>
</dbReference>
<dbReference type="GO" id="GO:0016020">
    <property type="term" value="C:membrane"/>
    <property type="evidence" value="ECO:0007669"/>
    <property type="project" value="UniProtKB-SubCell"/>
</dbReference>
<protein>
    <submittedName>
        <fullName evidence="8">Transporter</fullName>
    </submittedName>
</protein>
<comment type="similarity">
    <text evidence="2">Belongs to the EamA transporter family.</text>
</comment>
<evidence type="ECO:0000256" key="5">
    <source>
        <dbReference type="ARBA" id="ARBA00023136"/>
    </source>
</evidence>
<dbReference type="SUPFAM" id="SSF103481">
    <property type="entry name" value="Multidrug resistance efflux transporter EmrE"/>
    <property type="match status" value="2"/>
</dbReference>
<dbReference type="InterPro" id="IPR050638">
    <property type="entry name" value="AA-Vitamin_Transporters"/>
</dbReference>
<feature type="transmembrane region" description="Helical" evidence="6">
    <location>
        <begin position="142"/>
        <end position="161"/>
    </location>
</feature>
<accession>A0A9W6RGM4</accession>
<dbReference type="Proteomes" id="UP001165135">
    <property type="component" value="Unassembled WGS sequence"/>
</dbReference>
<comment type="caution">
    <text evidence="8">The sequence shown here is derived from an EMBL/GenBank/DDBJ whole genome shotgun (WGS) entry which is preliminary data.</text>
</comment>
<feature type="transmembrane region" description="Helical" evidence="6">
    <location>
        <begin position="198"/>
        <end position="221"/>
    </location>
</feature>
<evidence type="ECO:0000259" key="7">
    <source>
        <dbReference type="Pfam" id="PF00892"/>
    </source>
</evidence>
<feature type="domain" description="EamA" evidence="7">
    <location>
        <begin position="23"/>
        <end position="156"/>
    </location>
</feature>
<keyword evidence="5 6" id="KW-0472">Membrane</keyword>
<dbReference type="RefSeq" id="WP_285619203.1">
    <property type="nucleotide sequence ID" value="NZ_BSTJ01000002.1"/>
</dbReference>
<reference evidence="8" key="1">
    <citation type="submission" date="2023-03" db="EMBL/GenBank/DDBJ databases">
        <title>Actinoallomurus iriomotensis NBRC 103681.</title>
        <authorList>
            <person name="Ichikawa N."/>
            <person name="Sato H."/>
            <person name="Tonouchi N."/>
        </authorList>
    </citation>
    <scope>NUCLEOTIDE SEQUENCE</scope>
    <source>
        <strain evidence="8">NBRC 103681</strain>
    </source>
</reference>
<feature type="transmembrane region" description="Helical" evidence="6">
    <location>
        <begin position="227"/>
        <end position="249"/>
    </location>
</feature>
<proteinExistence type="inferred from homology"/>
<dbReference type="Pfam" id="PF00892">
    <property type="entry name" value="EamA"/>
    <property type="match status" value="2"/>
</dbReference>